<evidence type="ECO:0000313" key="2">
    <source>
        <dbReference type="Proteomes" id="UP001630303"/>
    </source>
</evidence>
<gene>
    <name evidence="1" type="ORF">P5G46_11980</name>
</gene>
<sequence length="118" mass="12918">MPFRSKETLQVWLNEFAADGAHGTSAAYVADQEPVDGRDSGLVIFPLRNATTSIYLQPIETGAPDWRVTIEAQPEVTELSPEAVYDLCRELQNAAALCAFLQAKPVEHMAQRNGGTQD</sequence>
<dbReference type="Proteomes" id="UP001630303">
    <property type="component" value="Unassembled WGS sequence"/>
</dbReference>
<proteinExistence type="predicted"/>
<reference evidence="1 2" key="1">
    <citation type="submission" date="2023-03" db="EMBL/GenBank/DDBJ databases">
        <title>MT1 and MT2 Draft Genomes of Novel Species.</title>
        <authorList>
            <person name="Venkateswaran K."/>
        </authorList>
    </citation>
    <scope>NUCLEOTIDE SEQUENCE [LARGE SCALE GENOMIC DNA]</scope>
    <source>
        <strain evidence="1 2">IF8SW-P5</strain>
    </source>
</reference>
<dbReference type="EMBL" id="JAROCE010000003">
    <property type="protein sequence ID" value="MFM2721225.1"/>
    <property type="molecule type" value="Genomic_DNA"/>
</dbReference>
<comment type="caution">
    <text evidence="1">The sequence shown here is derived from an EMBL/GenBank/DDBJ whole genome shotgun (WGS) entry which is preliminary data.</text>
</comment>
<dbReference type="RefSeq" id="WP_408905781.1">
    <property type="nucleotide sequence ID" value="NZ_JAROCE010000003.1"/>
</dbReference>
<evidence type="ECO:0000313" key="1">
    <source>
        <dbReference type="EMBL" id="MFM2721225.1"/>
    </source>
</evidence>
<protein>
    <submittedName>
        <fullName evidence="1">Uncharacterized protein</fullName>
    </submittedName>
</protein>
<organism evidence="1 2">
    <name type="scientific">Microbacterium mcarthurae</name>
    <dbReference type="NCBI Taxonomy" id="3035918"/>
    <lineage>
        <taxon>Bacteria</taxon>
        <taxon>Bacillati</taxon>
        <taxon>Actinomycetota</taxon>
        <taxon>Actinomycetes</taxon>
        <taxon>Micrococcales</taxon>
        <taxon>Microbacteriaceae</taxon>
        <taxon>Microbacterium</taxon>
    </lineage>
</organism>
<accession>A0ABW9GK68</accession>
<name>A0ABW9GK68_9MICO</name>
<keyword evidence="2" id="KW-1185">Reference proteome</keyword>